<evidence type="ECO:0000256" key="1">
    <source>
        <dbReference type="ARBA" id="ARBA00004442"/>
    </source>
</evidence>
<keyword evidence="9" id="KW-0732">Signal</keyword>
<evidence type="ECO:0000256" key="9">
    <source>
        <dbReference type="SAM" id="SignalP"/>
    </source>
</evidence>
<dbReference type="InterPro" id="IPR003423">
    <property type="entry name" value="OMP_efflux"/>
</dbReference>
<keyword evidence="6" id="KW-0472">Membrane</keyword>
<protein>
    <submittedName>
        <fullName evidence="10">TolC family protein</fullName>
    </submittedName>
</protein>
<name>A0A9E2SEJ0_9BACT</name>
<sequence>MKRKFWYHTALALIISFMTLGASAQSSDSAKLLSLSEAIDLSIKNSKELKLNHAKVDEALATLREAKDARLPDLSVSASYLRLTDPGLTLKNQKDNGSGSGSGSESSTPKINQAMYAMVSGSVPLFTGFKIKSGIESAQYLAEAARLDADNDRDAVIANAISAYANLYKAGVSVDLVKENLVRSQQRVTDFENLEKNGLMARNDLLKVQLEAYNVELALMDAQTQLKITTVNMNLMLGLPESTKLIADTSGFKLLTQNKTIDEWEQLAHQNRKDIQVLSLNEKAANSNIKGVKGDMYPSLALTGGYVGLNIPNFVSATTAFNIGVGVKYSVSSLWKTKAKLDKANSQLQEVQVHQEMLDDNIRLDITKAYEAYYLSMKKIDVYTKAVEQADENYRITKNKQANNLATTTDLLDADVASLTSKINYNHAKADAVVAYNRLLQASGIIATEKGISK</sequence>
<dbReference type="GO" id="GO:0009279">
    <property type="term" value="C:cell outer membrane"/>
    <property type="evidence" value="ECO:0007669"/>
    <property type="project" value="UniProtKB-SubCell"/>
</dbReference>
<dbReference type="RefSeq" id="WP_217793066.1">
    <property type="nucleotide sequence ID" value="NZ_JAHSPG010000014.1"/>
</dbReference>
<dbReference type="Pfam" id="PF02321">
    <property type="entry name" value="OEP"/>
    <property type="match status" value="2"/>
</dbReference>
<evidence type="ECO:0000256" key="4">
    <source>
        <dbReference type="ARBA" id="ARBA00022452"/>
    </source>
</evidence>
<evidence type="ECO:0000256" key="3">
    <source>
        <dbReference type="ARBA" id="ARBA00022448"/>
    </source>
</evidence>
<dbReference type="PANTHER" id="PTHR30026:SF20">
    <property type="entry name" value="OUTER MEMBRANE PROTEIN TOLC"/>
    <property type="match status" value="1"/>
</dbReference>
<dbReference type="GO" id="GO:0015288">
    <property type="term" value="F:porin activity"/>
    <property type="evidence" value="ECO:0007669"/>
    <property type="project" value="TreeGrafter"/>
</dbReference>
<comment type="subcellular location">
    <subcellularLocation>
        <location evidence="1">Cell outer membrane</location>
    </subcellularLocation>
</comment>
<dbReference type="GO" id="GO:1990281">
    <property type="term" value="C:efflux pump complex"/>
    <property type="evidence" value="ECO:0007669"/>
    <property type="project" value="TreeGrafter"/>
</dbReference>
<reference evidence="10" key="1">
    <citation type="submission" date="2021-06" db="EMBL/GenBank/DDBJ databases">
        <authorList>
            <person name="Huq M.A."/>
        </authorList>
    </citation>
    <scope>NUCLEOTIDE SEQUENCE</scope>
    <source>
        <strain evidence="10">MAH-26</strain>
    </source>
</reference>
<feature type="region of interest" description="Disordered" evidence="8">
    <location>
        <begin position="87"/>
        <end position="108"/>
    </location>
</feature>
<evidence type="ECO:0000256" key="5">
    <source>
        <dbReference type="ARBA" id="ARBA00022692"/>
    </source>
</evidence>
<keyword evidence="3" id="KW-0813">Transport</keyword>
<keyword evidence="4" id="KW-1134">Transmembrane beta strand</keyword>
<comment type="similarity">
    <text evidence="2">Belongs to the outer membrane factor (OMF) (TC 1.B.17) family.</text>
</comment>
<keyword evidence="11" id="KW-1185">Reference proteome</keyword>
<accession>A0A9E2SEJ0</accession>
<evidence type="ECO:0000313" key="10">
    <source>
        <dbReference type="EMBL" id="MBV4359150.1"/>
    </source>
</evidence>
<evidence type="ECO:0000256" key="6">
    <source>
        <dbReference type="ARBA" id="ARBA00023136"/>
    </source>
</evidence>
<evidence type="ECO:0000256" key="8">
    <source>
        <dbReference type="SAM" id="MobiDB-lite"/>
    </source>
</evidence>
<comment type="caution">
    <text evidence="10">The sequence shown here is derived from an EMBL/GenBank/DDBJ whole genome shotgun (WGS) entry which is preliminary data.</text>
</comment>
<dbReference type="InterPro" id="IPR051906">
    <property type="entry name" value="TolC-like"/>
</dbReference>
<dbReference type="PANTHER" id="PTHR30026">
    <property type="entry name" value="OUTER MEMBRANE PROTEIN TOLC"/>
    <property type="match status" value="1"/>
</dbReference>
<dbReference type="Proteomes" id="UP000812270">
    <property type="component" value="Unassembled WGS sequence"/>
</dbReference>
<keyword evidence="7" id="KW-0998">Cell outer membrane</keyword>
<feature type="signal peptide" evidence="9">
    <location>
        <begin position="1"/>
        <end position="24"/>
    </location>
</feature>
<dbReference type="AlphaFoldDB" id="A0A9E2SEJ0"/>
<keyword evidence="5" id="KW-0812">Transmembrane</keyword>
<gene>
    <name evidence="10" type="ORF">KTO63_18425</name>
</gene>
<proteinExistence type="inferred from homology"/>
<evidence type="ECO:0000256" key="2">
    <source>
        <dbReference type="ARBA" id="ARBA00007613"/>
    </source>
</evidence>
<organism evidence="10 11">
    <name type="scientific">Pinibacter aurantiacus</name>
    <dbReference type="NCBI Taxonomy" id="2851599"/>
    <lineage>
        <taxon>Bacteria</taxon>
        <taxon>Pseudomonadati</taxon>
        <taxon>Bacteroidota</taxon>
        <taxon>Chitinophagia</taxon>
        <taxon>Chitinophagales</taxon>
        <taxon>Chitinophagaceae</taxon>
        <taxon>Pinibacter</taxon>
    </lineage>
</organism>
<evidence type="ECO:0000256" key="7">
    <source>
        <dbReference type="ARBA" id="ARBA00023237"/>
    </source>
</evidence>
<dbReference type="EMBL" id="JAHSPG010000014">
    <property type="protein sequence ID" value="MBV4359150.1"/>
    <property type="molecule type" value="Genomic_DNA"/>
</dbReference>
<dbReference type="GO" id="GO:0015562">
    <property type="term" value="F:efflux transmembrane transporter activity"/>
    <property type="evidence" value="ECO:0007669"/>
    <property type="project" value="InterPro"/>
</dbReference>
<feature type="chain" id="PRO_5038504794" evidence="9">
    <location>
        <begin position="25"/>
        <end position="454"/>
    </location>
</feature>
<evidence type="ECO:0000313" key="11">
    <source>
        <dbReference type="Proteomes" id="UP000812270"/>
    </source>
</evidence>